<name>A0A6A6YAL8_9PEZI</name>
<reference evidence="4" key="3">
    <citation type="submission" date="2025-04" db="UniProtKB">
        <authorList>
            <consortium name="RefSeq"/>
        </authorList>
    </citation>
    <scope>IDENTIFICATION</scope>
    <source>
        <strain evidence="4">CBS 304.34</strain>
    </source>
</reference>
<protein>
    <submittedName>
        <fullName evidence="2 4">Uncharacterized protein</fullName>
    </submittedName>
</protein>
<organism evidence="2">
    <name type="scientific">Mytilinidion resinicola</name>
    <dbReference type="NCBI Taxonomy" id="574789"/>
    <lineage>
        <taxon>Eukaryota</taxon>
        <taxon>Fungi</taxon>
        <taxon>Dikarya</taxon>
        <taxon>Ascomycota</taxon>
        <taxon>Pezizomycotina</taxon>
        <taxon>Dothideomycetes</taxon>
        <taxon>Pleosporomycetidae</taxon>
        <taxon>Mytilinidiales</taxon>
        <taxon>Mytilinidiaceae</taxon>
        <taxon>Mytilinidion</taxon>
    </lineage>
</organism>
<evidence type="ECO:0000313" key="3">
    <source>
        <dbReference type="Proteomes" id="UP000504636"/>
    </source>
</evidence>
<evidence type="ECO:0000313" key="2">
    <source>
        <dbReference type="EMBL" id="KAF2804877.1"/>
    </source>
</evidence>
<evidence type="ECO:0000313" key="4">
    <source>
        <dbReference type="RefSeq" id="XP_033571841.1"/>
    </source>
</evidence>
<accession>A0A6A6YAL8</accession>
<keyword evidence="3" id="KW-1185">Reference proteome</keyword>
<dbReference type="Proteomes" id="UP000504636">
    <property type="component" value="Unplaced"/>
</dbReference>
<dbReference type="AlphaFoldDB" id="A0A6A6YAL8"/>
<proteinExistence type="predicted"/>
<sequence length="466" mass="53815">LVRSPPFLLHALLTSPSQLNQEIAHHIESDKDLCAFAATCQETSNAVQSDGGSFWNHRFRARYALKAGSHDNEQLKKKYQRRRKWLRRMSNISFEYGHTEMEVKSLAVMSELINESFSGQALYDEYGRRTCRNLDELSRFIESSSSLSRINRVSPTGRGDVTDDTYNWTLAAIQLMYSHVLFDTNRLWNHVFAFEHSQKMVYASAVMQPMFTGMDRNYINMEYILHIMNFFRYHMMRDGESHALYEAYKELSALEKPSAWDRKLKQHDDHIGDDWRGTYAYLEPKEISQIRSITGTKKNMIFMDKNVDGSNNENPIHSSHLDPSVRNLFSTILKAHPTLNEPRTRAEHRTRSRTPPRKPQPISLEGEGEDDGKFYASGWLSELPVQEGIAGWKRMSFIKYYADAWGSVDTEALWGYEGVVLPGGKMCLGRWWAVDRVEQDVDGDENLYSGPFILWNVHPKMAKGEA</sequence>
<evidence type="ECO:0000256" key="1">
    <source>
        <dbReference type="SAM" id="MobiDB-lite"/>
    </source>
</evidence>
<reference evidence="4" key="2">
    <citation type="submission" date="2020-04" db="EMBL/GenBank/DDBJ databases">
        <authorList>
            <consortium name="NCBI Genome Project"/>
        </authorList>
    </citation>
    <scope>NUCLEOTIDE SEQUENCE</scope>
    <source>
        <strain evidence="4">CBS 304.34</strain>
    </source>
</reference>
<dbReference type="EMBL" id="MU003711">
    <property type="protein sequence ID" value="KAF2804877.1"/>
    <property type="molecule type" value="Genomic_DNA"/>
</dbReference>
<dbReference type="GeneID" id="54467690"/>
<reference evidence="2 4" key="1">
    <citation type="journal article" date="2020" name="Stud. Mycol.">
        <title>101 Dothideomycetes genomes: a test case for predicting lifestyles and emergence of pathogens.</title>
        <authorList>
            <person name="Haridas S."/>
            <person name="Albert R."/>
            <person name="Binder M."/>
            <person name="Bloem J."/>
            <person name="Labutti K."/>
            <person name="Salamov A."/>
            <person name="Andreopoulos B."/>
            <person name="Baker S."/>
            <person name="Barry K."/>
            <person name="Bills G."/>
            <person name="Bluhm B."/>
            <person name="Cannon C."/>
            <person name="Castanera R."/>
            <person name="Culley D."/>
            <person name="Daum C."/>
            <person name="Ezra D."/>
            <person name="Gonzalez J."/>
            <person name="Henrissat B."/>
            <person name="Kuo A."/>
            <person name="Liang C."/>
            <person name="Lipzen A."/>
            <person name="Lutzoni F."/>
            <person name="Magnuson J."/>
            <person name="Mondo S."/>
            <person name="Nolan M."/>
            <person name="Ohm R."/>
            <person name="Pangilinan J."/>
            <person name="Park H.-J."/>
            <person name="Ramirez L."/>
            <person name="Alfaro M."/>
            <person name="Sun H."/>
            <person name="Tritt A."/>
            <person name="Yoshinaga Y."/>
            <person name="Zwiers L.-H."/>
            <person name="Turgeon B."/>
            <person name="Goodwin S."/>
            <person name="Spatafora J."/>
            <person name="Crous P."/>
            <person name="Grigoriev I."/>
        </authorList>
    </citation>
    <scope>NUCLEOTIDE SEQUENCE</scope>
    <source>
        <strain evidence="2 4">CBS 304.34</strain>
    </source>
</reference>
<feature type="non-terminal residue" evidence="2">
    <location>
        <position position="1"/>
    </location>
</feature>
<gene>
    <name evidence="2 4" type="ORF">BDZ99DRAFT_543772</name>
</gene>
<dbReference type="RefSeq" id="XP_033571841.1">
    <property type="nucleotide sequence ID" value="XM_033726797.1"/>
</dbReference>
<feature type="region of interest" description="Disordered" evidence="1">
    <location>
        <begin position="339"/>
        <end position="370"/>
    </location>
</feature>
<dbReference type="OrthoDB" id="3971593at2759"/>